<evidence type="ECO:0000313" key="2">
    <source>
        <dbReference type="Proteomes" id="UP000886998"/>
    </source>
</evidence>
<accession>A0A8X6YRG6</accession>
<dbReference type="EMBL" id="BMAV01021509">
    <property type="protein sequence ID" value="GFY75628.1"/>
    <property type="molecule type" value="Genomic_DNA"/>
</dbReference>
<name>A0A8X6YRG6_9ARAC</name>
<reference evidence="1" key="1">
    <citation type="submission" date="2020-08" db="EMBL/GenBank/DDBJ databases">
        <title>Multicomponent nature underlies the extraordinary mechanical properties of spider dragline silk.</title>
        <authorList>
            <person name="Kono N."/>
            <person name="Nakamura H."/>
            <person name="Mori M."/>
            <person name="Yoshida Y."/>
            <person name="Ohtoshi R."/>
            <person name="Malay A.D."/>
            <person name="Moran D.A.P."/>
            <person name="Tomita M."/>
            <person name="Numata K."/>
            <person name="Arakawa K."/>
        </authorList>
    </citation>
    <scope>NUCLEOTIDE SEQUENCE</scope>
</reference>
<dbReference type="AlphaFoldDB" id="A0A8X6YRG6"/>
<sequence length="117" mass="13300">MEGFCSCNIHKKRFDSDFSNVVIMVSRHVCAVCQKETEISTEEGHRLTDAFHCDFNQHSSPGASNTDFNRTLPDLILSCTLPRKHSLTITTKHCGSLLKCMADEFEMHRHMQHVSGF</sequence>
<evidence type="ECO:0000313" key="1">
    <source>
        <dbReference type="EMBL" id="GFY75628.1"/>
    </source>
</evidence>
<proteinExistence type="predicted"/>
<gene>
    <name evidence="1" type="ORF">TNIN_234951</name>
</gene>
<comment type="caution">
    <text evidence="1">The sequence shown here is derived from an EMBL/GenBank/DDBJ whole genome shotgun (WGS) entry which is preliminary data.</text>
</comment>
<protein>
    <submittedName>
        <fullName evidence="1">Uncharacterized protein</fullName>
    </submittedName>
</protein>
<organism evidence="1 2">
    <name type="scientific">Trichonephila inaurata madagascariensis</name>
    <dbReference type="NCBI Taxonomy" id="2747483"/>
    <lineage>
        <taxon>Eukaryota</taxon>
        <taxon>Metazoa</taxon>
        <taxon>Ecdysozoa</taxon>
        <taxon>Arthropoda</taxon>
        <taxon>Chelicerata</taxon>
        <taxon>Arachnida</taxon>
        <taxon>Araneae</taxon>
        <taxon>Araneomorphae</taxon>
        <taxon>Entelegynae</taxon>
        <taxon>Araneoidea</taxon>
        <taxon>Nephilidae</taxon>
        <taxon>Trichonephila</taxon>
        <taxon>Trichonephila inaurata</taxon>
    </lineage>
</organism>
<keyword evidence="2" id="KW-1185">Reference proteome</keyword>
<dbReference type="Proteomes" id="UP000886998">
    <property type="component" value="Unassembled WGS sequence"/>
</dbReference>